<name>A0AAV4X649_9ARAC</name>
<reference evidence="1 2" key="1">
    <citation type="submission" date="2021-06" db="EMBL/GenBank/DDBJ databases">
        <title>Caerostris darwini draft genome.</title>
        <authorList>
            <person name="Kono N."/>
            <person name="Arakawa K."/>
        </authorList>
    </citation>
    <scope>NUCLEOTIDE SEQUENCE [LARGE SCALE GENOMIC DNA]</scope>
</reference>
<sequence>MSVLYKYHLLMLSRSVTESSVCRPDGSRRRQAFAYDLRILLPNFVKQAAVAIFKLVNSGFPAHLHRKEFHHRDSCPVQVSFAYAYCHSLYKELSLSSRWSTD</sequence>
<keyword evidence="2" id="KW-1185">Reference proteome</keyword>
<gene>
    <name evidence="1" type="ORF">CDAR_167271</name>
</gene>
<dbReference type="EMBL" id="BPLQ01015716">
    <property type="protein sequence ID" value="GIY90672.1"/>
    <property type="molecule type" value="Genomic_DNA"/>
</dbReference>
<dbReference type="AlphaFoldDB" id="A0AAV4X649"/>
<accession>A0AAV4X649</accession>
<proteinExistence type="predicted"/>
<evidence type="ECO:0000313" key="1">
    <source>
        <dbReference type="EMBL" id="GIY90672.1"/>
    </source>
</evidence>
<protein>
    <submittedName>
        <fullName evidence="1">Uncharacterized protein</fullName>
    </submittedName>
</protein>
<evidence type="ECO:0000313" key="2">
    <source>
        <dbReference type="Proteomes" id="UP001054837"/>
    </source>
</evidence>
<comment type="caution">
    <text evidence="1">The sequence shown here is derived from an EMBL/GenBank/DDBJ whole genome shotgun (WGS) entry which is preliminary data.</text>
</comment>
<organism evidence="1 2">
    <name type="scientific">Caerostris darwini</name>
    <dbReference type="NCBI Taxonomy" id="1538125"/>
    <lineage>
        <taxon>Eukaryota</taxon>
        <taxon>Metazoa</taxon>
        <taxon>Ecdysozoa</taxon>
        <taxon>Arthropoda</taxon>
        <taxon>Chelicerata</taxon>
        <taxon>Arachnida</taxon>
        <taxon>Araneae</taxon>
        <taxon>Araneomorphae</taxon>
        <taxon>Entelegynae</taxon>
        <taxon>Araneoidea</taxon>
        <taxon>Araneidae</taxon>
        <taxon>Caerostris</taxon>
    </lineage>
</organism>
<dbReference type="Proteomes" id="UP001054837">
    <property type="component" value="Unassembled WGS sequence"/>
</dbReference>